<comment type="caution">
    <text evidence="2">The sequence shown here is derived from an EMBL/GenBank/DDBJ whole genome shotgun (WGS) entry which is preliminary data.</text>
</comment>
<sequence>MKLGSELTGLELSSVERGSSLRWPLRPENSTRNESPFAAIIGSIFRALECFWGSKHSASGSDSEGGLIFRGFWVPSLSPLHSAFG</sequence>
<dbReference type="Proteomes" id="UP001054821">
    <property type="component" value="Chromosome 6"/>
</dbReference>
<dbReference type="EMBL" id="JAJFAZ020000006">
    <property type="protein sequence ID" value="KAI5321608.1"/>
    <property type="molecule type" value="Genomic_DNA"/>
</dbReference>
<evidence type="ECO:0000256" key="1">
    <source>
        <dbReference type="SAM" id="MobiDB-lite"/>
    </source>
</evidence>
<dbReference type="AlphaFoldDB" id="A0AAD4YUX2"/>
<evidence type="ECO:0000313" key="3">
    <source>
        <dbReference type="Proteomes" id="UP001054821"/>
    </source>
</evidence>
<keyword evidence="3" id="KW-1185">Reference proteome</keyword>
<feature type="region of interest" description="Disordered" evidence="1">
    <location>
        <begin position="14"/>
        <end position="33"/>
    </location>
</feature>
<proteinExistence type="predicted"/>
<name>A0AAD4YUX2_PRUDU</name>
<gene>
    <name evidence="2" type="ORF">L3X38_030679</name>
</gene>
<accession>A0AAD4YUX2</accession>
<organism evidence="2 3">
    <name type="scientific">Prunus dulcis</name>
    <name type="common">Almond</name>
    <name type="synonym">Amygdalus dulcis</name>
    <dbReference type="NCBI Taxonomy" id="3755"/>
    <lineage>
        <taxon>Eukaryota</taxon>
        <taxon>Viridiplantae</taxon>
        <taxon>Streptophyta</taxon>
        <taxon>Embryophyta</taxon>
        <taxon>Tracheophyta</taxon>
        <taxon>Spermatophyta</taxon>
        <taxon>Magnoliopsida</taxon>
        <taxon>eudicotyledons</taxon>
        <taxon>Gunneridae</taxon>
        <taxon>Pentapetalae</taxon>
        <taxon>rosids</taxon>
        <taxon>fabids</taxon>
        <taxon>Rosales</taxon>
        <taxon>Rosaceae</taxon>
        <taxon>Amygdaloideae</taxon>
        <taxon>Amygdaleae</taxon>
        <taxon>Prunus</taxon>
    </lineage>
</organism>
<evidence type="ECO:0000313" key="2">
    <source>
        <dbReference type="EMBL" id="KAI5321608.1"/>
    </source>
</evidence>
<reference evidence="2 3" key="1">
    <citation type="journal article" date="2022" name="G3 (Bethesda)">
        <title>Whole-genome sequence and methylome profiling of the almond [Prunus dulcis (Mill.) D.A. Webb] cultivar 'Nonpareil'.</title>
        <authorList>
            <person name="D'Amico-Willman K.M."/>
            <person name="Ouma W.Z."/>
            <person name="Meulia T."/>
            <person name="Sideli G.M."/>
            <person name="Gradziel T.M."/>
            <person name="Fresnedo-Ramirez J."/>
        </authorList>
    </citation>
    <scope>NUCLEOTIDE SEQUENCE [LARGE SCALE GENOMIC DNA]</scope>
    <source>
        <strain evidence="2">Clone GOH B32 T37-40</strain>
    </source>
</reference>
<protein>
    <submittedName>
        <fullName evidence="2">Uncharacterized protein</fullName>
    </submittedName>
</protein>